<keyword evidence="2" id="KW-0378">Hydrolase</keyword>
<keyword evidence="1" id="KW-0812">Transmembrane</keyword>
<dbReference type="EMBL" id="VOOS01000003">
    <property type="protein sequence ID" value="TXB65504.1"/>
    <property type="molecule type" value="Genomic_DNA"/>
</dbReference>
<evidence type="ECO:0000313" key="3">
    <source>
        <dbReference type="Proteomes" id="UP000321721"/>
    </source>
</evidence>
<name>A0A5C6RU56_9FLAO</name>
<feature type="transmembrane region" description="Helical" evidence="1">
    <location>
        <begin position="6"/>
        <end position="30"/>
    </location>
</feature>
<dbReference type="InterPro" id="IPR018550">
    <property type="entry name" value="Lipid-A_deacylase-rel"/>
</dbReference>
<reference evidence="2 3" key="1">
    <citation type="submission" date="2019-08" db="EMBL/GenBank/DDBJ databases">
        <title>Genome of Vicingus serpentipes NCIMB 15042.</title>
        <authorList>
            <person name="Bowman J.P."/>
        </authorList>
    </citation>
    <scope>NUCLEOTIDE SEQUENCE [LARGE SCALE GENOMIC DNA]</scope>
    <source>
        <strain evidence="2 3">NCIMB 15042</strain>
    </source>
</reference>
<evidence type="ECO:0000313" key="2">
    <source>
        <dbReference type="EMBL" id="TXB65504.1"/>
    </source>
</evidence>
<dbReference type="Gene3D" id="2.40.160.20">
    <property type="match status" value="1"/>
</dbReference>
<gene>
    <name evidence="2" type="ORF">FRY74_08765</name>
</gene>
<keyword evidence="1" id="KW-1133">Transmembrane helix</keyword>
<accession>A0A5C6RU56</accession>
<proteinExistence type="predicted"/>
<evidence type="ECO:0000256" key="1">
    <source>
        <dbReference type="SAM" id="Phobius"/>
    </source>
</evidence>
<dbReference type="Proteomes" id="UP000321721">
    <property type="component" value="Unassembled WGS sequence"/>
</dbReference>
<dbReference type="Pfam" id="PF09411">
    <property type="entry name" value="PagL"/>
    <property type="match status" value="1"/>
</dbReference>
<comment type="caution">
    <text evidence="2">The sequence shown here is derived from an EMBL/GenBank/DDBJ whole genome shotgun (WGS) entry which is preliminary data.</text>
</comment>
<sequence length="376" mass="42947">MFHINLLLYFCFVIKLCFKYRLFFAFFFIFKIGFAQDDFHNLGIKGTFHHGFIAPHKPLVNEVIKGHTQIFELSLYKNTVGERQWEQYFNNPKIGISTMIINTGNDESLGKAFGILPFVEIPLNQWKIKWNLKFGFGVGYIEKPFDRETNYKNLTIGSHFNALIFVNSLWNLPINERFNTSLGLSLTHFSNGSLKRPNLGINLLSVNCGIGYNFGKKKQLVPFNEVNKEKKWNSFVAVSGGVKEIPPIGGKKYLVYSFAYQWIKTTSNKSGFGGGTDVFYNTSLEPLIKRVQNEDKGTIGNFRFGIHGAYQLTLGKLTLQLQVGGYAYTAYKDNGNIYSKLNSRYFVSDKLFLNLSLKTHYAVADFIEYGIGFKLK</sequence>
<keyword evidence="1" id="KW-0472">Membrane</keyword>
<organism evidence="2 3">
    <name type="scientific">Vicingus serpentipes</name>
    <dbReference type="NCBI Taxonomy" id="1926625"/>
    <lineage>
        <taxon>Bacteria</taxon>
        <taxon>Pseudomonadati</taxon>
        <taxon>Bacteroidota</taxon>
        <taxon>Flavobacteriia</taxon>
        <taxon>Flavobacteriales</taxon>
        <taxon>Vicingaceae</taxon>
        <taxon>Vicingus</taxon>
    </lineage>
</organism>
<dbReference type="OrthoDB" id="627554at2"/>
<dbReference type="GO" id="GO:0016787">
    <property type="term" value="F:hydrolase activity"/>
    <property type="evidence" value="ECO:0007669"/>
    <property type="project" value="UniProtKB-KW"/>
</dbReference>
<dbReference type="AlphaFoldDB" id="A0A5C6RU56"/>
<keyword evidence="3" id="KW-1185">Reference proteome</keyword>
<protein>
    <submittedName>
        <fullName evidence="2">Acyloxyacyl hydrolase</fullName>
    </submittedName>
</protein>